<feature type="compositionally biased region" description="Basic and acidic residues" evidence="6">
    <location>
        <begin position="13"/>
        <end position="31"/>
    </location>
</feature>
<organism evidence="8 9">
    <name type="scientific">Phanerochaete carnosa (strain HHB-10118-sp)</name>
    <name type="common">White-rot fungus</name>
    <name type="synonym">Peniophora carnosa</name>
    <dbReference type="NCBI Taxonomy" id="650164"/>
    <lineage>
        <taxon>Eukaryota</taxon>
        <taxon>Fungi</taxon>
        <taxon>Dikarya</taxon>
        <taxon>Basidiomycota</taxon>
        <taxon>Agaricomycotina</taxon>
        <taxon>Agaricomycetes</taxon>
        <taxon>Polyporales</taxon>
        <taxon>Phanerochaetaceae</taxon>
        <taxon>Phanerochaete</taxon>
    </lineage>
</organism>
<dbReference type="AlphaFoldDB" id="K5X3I6"/>
<evidence type="ECO:0000256" key="7">
    <source>
        <dbReference type="SAM" id="Phobius"/>
    </source>
</evidence>
<evidence type="ECO:0000256" key="6">
    <source>
        <dbReference type="SAM" id="MobiDB-lite"/>
    </source>
</evidence>
<gene>
    <name evidence="8" type="ORF">PHACADRAFT_119721</name>
</gene>
<proteinExistence type="predicted"/>
<feature type="transmembrane region" description="Helical" evidence="7">
    <location>
        <begin position="423"/>
        <end position="443"/>
    </location>
</feature>
<dbReference type="InterPro" id="IPR036259">
    <property type="entry name" value="MFS_trans_sf"/>
</dbReference>
<dbReference type="PANTHER" id="PTHR43791">
    <property type="entry name" value="PERMEASE-RELATED"/>
    <property type="match status" value="1"/>
</dbReference>
<name>K5X3I6_PHACS</name>
<keyword evidence="3 7" id="KW-0812">Transmembrane</keyword>
<dbReference type="PANTHER" id="PTHR43791:SF18">
    <property type="entry name" value="NICOTINIC ACID TRANSPORTER TNA1, PUTATIVE (AFU_ORTHOLOGUE AFUA_3G03820)-RELATED"/>
    <property type="match status" value="1"/>
</dbReference>
<dbReference type="HOGENOM" id="CLU_001265_0_1_1"/>
<feature type="transmembrane region" description="Helical" evidence="7">
    <location>
        <begin position="308"/>
        <end position="327"/>
    </location>
</feature>
<feature type="region of interest" description="Disordered" evidence="6">
    <location>
        <begin position="1"/>
        <end position="33"/>
    </location>
</feature>
<dbReference type="GeneID" id="18907862"/>
<keyword evidence="9" id="KW-1185">Reference proteome</keyword>
<evidence type="ECO:0000313" key="9">
    <source>
        <dbReference type="Proteomes" id="UP000008370"/>
    </source>
</evidence>
<dbReference type="Proteomes" id="UP000008370">
    <property type="component" value="Unassembled WGS sequence"/>
</dbReference>
<dbReference type="GO" id="GO:0022857">
    <property type="term" value="F:transmembrane transporter activity"/>
    <property type="evidence" value="ECO:0007669"/>
    <property type="project" value="InterPro"/>
</dbReference>
<evidence type="ECO:0000313" key="8">
    <source>
        <dbReference type="EMBL" id="EKM57352.1"/>
    </source>
</evidence>
<evidence type="ECO:0000256" key="2">
    <source>
        <dbReference type="ARBA" id="ARBA00022448"/>
    </source>
</evidence>
<comment type="subcellular location">
    <subcellularLocation>
        <location evidence="1">Membrane</location>
        <topology evidence="1">Multi-pass membrane protein</topology>
    </subcellularLocation>
</comment>
<keyword evidence="5 7" id="KW-0472">Membrane</keyword>
<feature type="transmembrane region" description="Helical" evidence="7">
    <location>
        <begin position="192"/>
        <end position="213"/>
    </location>
</feature>
<feature type="transmembrane region" description="Helical" evidence="7">
    <location>
        <begin position="339"/>
        <end position="356"/>
    </location>
</feature>
<evidence type="ECO:0000256" key="5">
    <source>
        <dbReference type="ARBA" id="ARBA00023136"/>
    </source>
</evidence>
<dbReference type="EMBL" id="JH930471">
    <property type="protein sequence ID" value="EKM57352.1"/>
    <property type="molecule type" value="Genomic_DNA"/>
</dbReference>
<dbReference type="InterPro" id="IPR011701">
    <property type="entry name" value="MFS"/>
</dbReference>
<protein>
    <recommendedName>
        <fullName evidence="10">Major facilitator superfamily (MFS) profile domain-containing protein</fullName>
    </recommendedName>
</protein>
<dbReference type="OrthoDB" id="2985014at2759"/>
<dbReference type="FunCoup" id="K5X3I6">
    <property type="interactions" value="87"/>
</dbReference>
<feature type="transmembrane region" description="Helical" evidence="7">
    <location>
        <begin position="387"/>
        <end position="411"/>
    </location>
</feature>
<evidence type="ECO:0000256" key="1">
    <source>
        <dbReference type="ARBA" id="ARBA00004141"/>
    </source>
</evidence>
<evidence type="ECO:0000256" key="3">
    <source>
        <dbReference type="ARBA" id="ARBA00022692"/>
    </source>
</evidence>
<feature type="transmembrane region" description="Helical" evidence="7">
    <location>
        <begin position="109"/>
        <end position="129"/>
    </location>
</feature>
<feature type="transmembrane region" description="Helical" evidence="7">
    <location>
        <begin position="225"/>
        <end position="248"/>
    </location>
</feature>
<evidence type="ECO:0008006" key="10">
    <source>
        <dbReference type="Google" id="ProtNLM"/>
    </source>
</evidence>
<reference evidence="8 9" key="1">
    <citation type="journal article" date="2012" name="BMC Genomics">
        <title>Comparative genomics of the white-rot fungi, Phanerochaete carnosa and P. chrysosporium, to elucidate the genetic basis of the distinct wood types they colonize.</title>
        <authorList>
            <person name="Suzuki H."/>
            <person name="MacDonald J."/>
            <person name="Syed K."/>
            <person name="Salamov A."/>
            <person name="Hori C."/>
            <person name="Aerts A."/>
            <person name="Henrissat B."/>
            <person name="Wiebenga A."/>
            <person name="vanKuyk P.A."/>
            <person name="Barry K."/>
            <person name="Lindquist E."/>
            <person name="LaButti K."/>
            <person name="Lapidus A."/>
            <person name="Lucas S."/>
            <person name="Coutinho P."/>
            <person name="Gong Y."/>
            <person name="Samejima M."/>
            <person name="Mahadevan R."/>
            <person name="Abou-Zaid M."/>
            <person name="de Vries R.P."/>
            <person name="Igarashi K."/>
            <person name="Yadav J.S."/>
            <person name="Grigoriev I.V."/>
            <person name="Master E.R."/>
        </authorList>
    </citation>
    <scope>NUCLEOTIDE SEQUENCE [LARGE SCALE GENOMIC DNA]</scope>
    <source>
        <strain evidence="8 9">HHB-10118-sp</strain>
    </source>
</reference>
<evidence type="ECO:0000256" key="4">
    <source>
        <dbReference type="ARBA" id="ARBA00022989"/>
    </source>
</evidence>
<dbReference type="SUPFAM" id="SSF103473">
    <property type="entry name" value="MFS general substrate transporter"/>
    <property type="match status" value="1"/>
</dbReference>
<sequence length="536" mass="59445">MTTQGIQGQADNAARKSSDASKRSYDAHEARGALTETTLPDLNEIESKLPPPLSLSAAEESKLYRKIDLRIMPMLTLMYVCSFLDRGNIGNAKLQGLTTQLHLVGNQYNIALALFFVPFCVVDFPASLVTKKFRPSRLPSCSLEYLFLSLPNRYPQLVGVRVALGTAEAGFFPGVAWYLSIWYPRHKLQFRIGLFWGGATIAGAFSGILAYGISFMSGVGGKLGWSWIFILEGCFTVLVGFASLFILIDFPTNAKFLTPEERAYVIWRKTHTHRFCAEYDNSLVGEEESWSFRHLWEAFSDWQLWTHVLIYMSIIGPLYGISFFLPFGFSPASSQLLTVPPYIFATFVTVGFALLSDRTEYRFPFILAGHAMCILGFGIQISNAGFAVKYFGTFFCVAGSYAAFPGVITWLANNVAGQYKRGAAIPLHIGFGNFAGSISSVLYRTQDAPRYILGGACPLPSEILLSAHMLTSPLDALELMFVGIGITVLALNVVVYRRINARREVHMQETEEKGIAYSAAQLKAMGDRAPDFRYTL</sequence>
<feature type="transmembrane region" description="Helical" evidence="7">
    <location>
        <begin position="479"/>
        <end position="499"/>
    </location>
</feature>
<feature type="transmembrane region" description="Helical" evidence="7">
    <location>
        <begin position="363"/>
        <end position="381"/>
    </location>
</feature>
<dbReference type="FunFam" id="1.20.1250.20:FF:000018">
    <property type="entry name" value="MFS transporter permease"/>
    <property type="match status" value="1"/>
</dbReference>
<keyword evidence="2" id="KW-0813">Transport</keyword>
<dbReference type="KEGG" id="pco:PHACADRAFT_119721"/>
<accession>K5X3I6</accession>
<dbReference type="InParanoid" id="K5X3I6"/>
<dbReference type="RefSeq" id="XP_007395163.1">
    <property type="nucleotide sequence ID" value="XM_007395101.1"/>
</dbReference>
<dbReference type="Pfam" id="PF07690">
    <property type="entry name" value="MFS_1"/>
    <property type="match status" value="1"/>
</dbReference>
<dbReference type="Gene3D" id="1.20.1250.20">
    <property type="entry name" value="MFS general substrate transporter like domains"/>
    <property type="match status" value="2"/>
</dbReference>
<dbReference type="GO" id="GO:0016020">
    <property type="term" value="C:membrane"/>
    <property type="evidence" value="ECO:0007669"/>
    <property type="project" value="UniProtKB-SubCell"/>
</dbReference>
<keyword evidence="4 7" id="KW-1133">Transmembrane helix</keyword>